<sequence length="88" mass="10086">MEKRTTWGSVGWYKKEGRKGLPPTMQKVGKVANETSGMLQKSEDCYTFVFSIILYYHIPEEQRLPQQKELLATLPTEVPRVGDSIILL</sequence>
<dbReference type="EMBL" id="CP115611">
    <property type="protein sequence ID" value="WBW72344.1"/>
    <property type="molecule type" value="Genomic_DNA"/>
</dbReference>
<reference evidence="1 2" key="1">
    <citation type="journal article" date="2023" name="G3 (Bethesda)">
        <title>A high-quality reference genome for the fission yeast Schizosaccharomyces osmophilus.</title>
        <authorList>
            <person name="Jia G.S."/>
            <person name="Zhang W.C."/>
            <person name="Liang Y."/>
            <person name="Liu X.H."/>
            <person name="Rhind N."/>
            <person name="Pidoux A."/>
            <person name="Brysch-Herzberg M."/>
            <person name="Du L.L."/>
        </authorList>
    </citation>
    <scope>NUCLEOTIDE SEQUENCE [LARGE SCALE GENOMIC DNA]</scope>
    <source>
        <strain evidence="1 2">CBS 15793</strain>
    </source>
</reference>
<dbReference type="Proteomes" id="UP001212411">
    <property type="component" value="Chromosome 1"/>
</dbReference>
<gene>
    <name evidence="1" type="ORF">SOMG_01510</name>
</gene>
<keyword evidence="2" id="KW-1185">Reference proteome</keyword>
<dbReference type="KEGG" id="som:SOMG_01510"/>
<dbReference type="AlphaFoldDB" id="A0AAE9W9W3"/>
<accession>A0AAE9W9W3</accession>
<name>A0AAE9W9W3_9SCHI</name>
<dbReference type="GeneID" id="80874992"/>
<protein>
    <submittedName>
        <fullName evidence="1">Uncharacterized protein</fullName>
    </submittedName>
</protein>
<proteinExistence type="predicted"/>
<evidence type="ECO:0000313" key="2">
    <source>
        <dbReference type="Proteomes" id="UP001212411"/>
    </source>
</evidence>
<dbReference type="RefSeq" id="XP_056036587.1">
    <property type="nucleotide sequence ID" value="XM_056180303.1"/>
</dbReference>
<organism evidence="1 2">
    <name type="scientific">Schizosaccharomyces osmophilus</name>
    <dbReference type="NCBI Taxonomy" id="2545709"/>
    <lineage>
        <taxon>Eukaryota</taxon>
        <taxon>Fungi</taxon>
        <taxon>Dikarya</taxon>
        <taxon>Ascomycota</taxon>
        <taxon>Taphrinomycotina</taxon>
        <taxon>Schizosaccharomycetes</taxon>
        <taxon>Schizosaccharomycetales</taxon>
        <taxon>Schizosaccharomycetaceae</taxon>
        <taxon>Schizosaccharomyces</taxon>
    </lineage>
</organism>
<evidence type="ECO:0000313" key="1">
    <source>
        <dbReference type="EMBL" id="WBW72344.1"/>
    </source>
</evidence>